<evidence type="ECO:0000313" key="3">
    <source>
        <dbReference type="Proteomes" id="UP000694892"/>
    </source>
</evidence>
<sequence length="89" mass="9811">MALLRGGGGCCGTTLCNHKQFDAFCTAMKSCKPVLLSAFKQTNIIVYISPLSQAPHQCRYALCKNSIMFVLILIYTICCIQLKSVIFTL</sequence>
<organism evidence="2 3">
    <name type="scientific">Xenopus laevis</name>
    <name type="common">African clawed frog</name>
    <dbReference type="NCBI Taxonomy" id="8355"/>
    <lineage>
        <taxon>Eukaryota</taxon>
        <taxon>Metazoa</taxon>
        <taxon>Chordata</taxon>
        <taxon>Craniata</taxon>
        <taxon>Vertebrata</taxon>
        <taxon>Euteleostomi</taxon>
        <taxon>Amphibia</taxon>
        <taxon>Batrachia</taxon>
        <taxon>Anura</taxon>
        <taxon>Pipoidea</taxon>
        <taxon>Pipidae</taxon>
        <taxon>Xenopodinae</taxon>
        <taxon>Xenopus</taxon>
        <taxon>Xenopus</taxon>
    </lineage>
</organism>
<evidence type="ECO:0000256" key="1">
    <source>
        <dbReference type="SAM" id="Phobius"/>
    </source>
</evidence>
<feature type="transmembrane region" description="Helical" evidence="1">
    <location>
        <begin position="67"/>
        <end position="87"/>
    </location>
</feature>
<protein>
    <submittedName>
        <fullName evidence="2">Uncharacterized protein</fullName>
    </submittedName>
</protein>
<accession>A0A974H2M0</accession>
<evidence type="ECO:0000313" key="2">
    <source>
        <dbReference type="EMBL" id="OCT62614.1"/>
    </source>
</evidence>
<dbReference type="Proteomes" id="UP000694892">
    <property type="component" value="Chromosome 9_10L"/>
</dbReference>
<keyword evidence="1" id="KW-1133">Transmembrane helix</keyword>
<proteinExistence type="predicted"/>
<keyword evidence="1" id="KW-0472">Membrane</keyword>
<name>A0A974H2M0_XENLA</name>
<dbReference type="AlphaFoldDB" id="A0A974H2M0"/>
<reference evidence="3" key="1">
    <citation type="journal article" date="2016" name="Nature">
        <title>Genome evolution in the allotetraploid frog Xenopus laevis.</title>
        <authorList>
            <person name="Session A.M."/>
            <person name="Uno Y."/>
            <person name="Kwon T."/>
            <person name="Chapman J.A."/>
            <person name="Toyoda A."/>
            <person name="Takahashi S."/>
            <person name="Fukui A."/>
            <person name="Hikosaka A."/>
            <person name="Suzuki A."/>
            <person name="Kondo M."/>
            <person name="van Heeringen S.J."/>
            <person name="Quigley I."/>
            <person name="Heinz S."/>
            <person name="Ogino H."/>
            <person name="Ochi H."/>
            <person name="Hellsten U."/>
            <person name="Lyons J.B."/>
            <person name="Simakov O."/>
            <person name="Putnam N."/>
            <person name="Stites J."/>
            <person name="Kuroki Y."/>
            <person name="Tanaka T."/>
            <person name="Michiue T."/>
            <person name="Watanabe M."/>
            <person name="Bogdanovic O."/>
            <person name="Lister R."/>
            <person name="Georgiou G."/>
            <person name="Paranjpe S.S."/>
            <person name="van Kruijsbergen I."/>
            <person name="Shu S."/>
            <person name="Carlson J."/>
            <person name="Kinoshita T."/>
            <person name="Ohta Y."/>
            <person name="Mawaribuchi S."/>
            <person name="Jenkins J."/>
            <person name="Grimwood J."/>
            <person name="Schmutz J."/>
            <person name="Mitros T."/>
            <person name="Mozaffari S.V."/>
            <person name="Suzuki Y."/>
            <person name="Haramoto Y."/>
            <person name="Yamamoto T.S."/>
            <person name="Takagi C."/>
            <person name="Heald R."/>
            <person name="Miller K."/>
            <person name="Haudenschild C."/>
            <person name="Kitzman J."/>
            <person name="Nakayama T."/>
            <person name="Izutsu Y."/>
            <person name="Robert J."/>
            <person name="Fortriede J."/>
            <person name="Burns K."/>
            <person name="Lotay V."/>
            <person name="Karimi K."/>
            <person name="Yasuoka Y."/>
            <person name="Dichmann D.S."/>
            <person name="Flajnik M.F."/>
            <person name="Houston D.W."/>
            <person name="Shendure J."/>
            <person name="DuPasquier L."/>
            <person name="Vize P.D."/>
            <person name="Zorn A.M."/>
            <person name="Ito M."/>
            <person name="Marcotte E.M."/>
            <person name="Wallingford J.B."/>
            <person name="Ito Y."/>
            <person name="Asashima M."/>
            <person name="Ueno N."/>
            <person name="Matsuda Y."/>
            <person name="Veenstra G.J."/>
            <person name="Fujiyama A."/>
            <person name="Harland R.M."/>
            <person name="Taira M."/>
            <person name="Rokhsar D.S."/>
        </authorList>
    </citation>
    <scope>NUCLEOTIDE SEQUENCE [LARGE SCALE GENOMIC DNA]</scope>
    <source>
        <strain evidence="3">J</strain>
    </source>
</reference>
<dbReference type="EMBL" id="CM004482">
    <property type="protein sequence ID" value="OCT62614.1"/>
    <property type="molecule type" value="Genomic_DNA"/>
</dbReference>
<gene>
    <name evidence="2" type="ORF">XELAEV_18043700mg</name>
</gene>
<keyword evidence="1" id="KW-0812">Transmembrane</keyword>